<accession>A0A4R0RA18</accession>
<sequence length="592" mass="67219">MRTRSSGKLEGPGSLILPQRTTRRKRRESLSSRKTPINGVPPEILAYILKAILEDVVGHLGFPGRGLDGVPQWWSSRRWAQLAEVCRYWRATFLSDPSLWSTIIIDKSTRYRGKRHQNNVVQTYLANSGELPLRVYAYNPFSLAPVAQHCGRLLDLRVQFTQPEVESVMSVFTSPAPVLETLEVRYHDAKVGSGEGPSHYAPVHLPRLFRNQTPSLRRLSLQRTFSSDVNLFTDLTHVVIRGRGDGVSFSKRDMLLILSLLKRSPHLQEMNIVSPKWIPNDVSVNIATNELERLSLPALQRLSLKRFPFSESAYFLDRVEIPVGCDLAISEVAGTYSGLFDALPQNTLRIGTVQNFTSLALLQKDWSFAWVVAIGPSGSLRISLSDLYWQMKPHEEDMKHTPFYWIQPLFHRQCFDGWNFPLIHLKELYITGPTSLPRTNAQVWASILRPLSSLELLVVRCRDSNEVFSALGSQDTTMTASPVICPNLKLLHICDPRAPIAWTVALTCLNFRKAQGYQLRIKLWHISSEGYSITGSKPAHPDLEELNGCSCPEILIPDEARLDRHQYWDEWPPFEPELDDEDLEGEDEGFDD</sequence>
<evidence type="ECO:0000256" key="1">
    <source>
        <dbReference type="SAM" id="MobiDB-lite"/>
    </source>
</evidence>
<feature type="region of interest" description="Disordered" evidence="1">
    <location>
        <begin position="1"/>
        <end position="35"/>
    </location>
</feature>
<dbReference type="EMBL" id="RWJN01000245">
    <property type="protein sequence ID" value="TCD64282.1"/>
    <property type="molecule type" value="Genomic_DNA"/>
</dbReference>
<evidence type="ECO:0000313" key="2">
    <source>
        <dbReference type="EMBL" id="TCD64282.1"/>
    </source>
</evidence>
<protein>
    <submittedName>
        <fullName evidence="2">Uncharacterized protein</fullName>
    </submittedName>
</protein>
<reference evidence="2 3" key="1">
    <citation type="submission" date="2018-11" db="EMBL/GenBank/DDBJ databases">
        <title>Genome assembly of Steccherinum ochraceum LE-BIN_3174, the white-rot fungus of the Steccherinaceae family (The Residual Polyporoid clade, Polyporales, Basidiomycota).</title>
        <authorList>
            <person name="Fedorova T.V."/>
            <person name="Glazunova O.A."/>
            <person name="Landesman E.O."/>
            <person name="Moiseenko K.V."/>
            <person name="Psurtseva N.V."/>
            <person name="Savinova O.S."/>
            <person name="Shakhova N.V."/>
            <person name="Tyazhelova T.V."/>
            <person name="Vasina D.V."/>
        </authorList>
    </citation>
    <scope>NUCLEOTIDE SEQUENCE [LARGE SCALE GENOMIC DNA]</scope>
    <source>
        <strain evidence="2 3">LE-BIN_3174</strain>
    </source>
</reference>
<gene>
    <name evidence="2" type="ORF">EIP91_004290</name>
</gene>
<feature type="compositionally biased region" description="Acidic residues" evidence="1">
    <location>
        <begin position="576"/>
        <end position="592"/>
    </location>
</feature>
<name>A0A4R0RA18_9APHY</name>
<evidence type="ECO:0000313" key="3">
    <source>
        <dbReference type="Proteomes" id="UP000292702"/>
    </source>
</evidence>
<comment type="caution">
    <text evidence="2">The sequence shown here is derived from an EMBL/GenBank/DDBJ whole genome shotgun (WGS) entry which is preliminary data.</text>
</comment>
<proteinExistence type="predicted"/>
<dbReference type="Proteomes" id="UP000292702">
    <property type="component" value="Unassembled WGS sequence"/>
</dbReference>
<organism evidence="2 3">
    <name type="scientific">Steccherinum ochraceum</name>
    <dbReference type="NCBI Taxonomy" id="92696"/>
    <lineage>
        <taxon>Eukaryota</taxon>
        <taxon>Fungi</taxon>
        <taxon>Dikarya</taxon>
        <taxon>Basidiomycota</taxon>
        <taxon>Agaricomycotina</taxon>
        <taxon>Agaricomycetes</taxon>
        <taxon>Polyporales</taxon>
        <taxon>Steccherinaceae</taxon>
        <taxon>Steccherinum</taxon>
    </lineage>
</organism>
<feature type="region of interest" description="Disordered" evidence="1">
    <location>
        <begin position="571"/>
        <end position="592"/>
    </location>
</feature>
<dbReference type="AlphaFoldDB" id="A0A4R0RA18"/>
<dbReference type="SUPFAM" id="SSF52047">
    <property type="entry name" value="RNI-like"/>
    <property type="match status" value="1"/>
</dbReference>
<keyword evidence="3" id="KW-1185">Reference proteome</keyword>
<dbReference type="Gene3D" id="1.20.1280.50">
    <property type="match status" value="1"/>
</dbReference>
<dbReference type="OrthoDB" id="2758552at2759"/>